<accession>A0ABS0WLF1</accession>
<protein>
    <submittedName>
        <fullName evidence="2">Thioredoxin family protein</fullName>
    </submittedName>
</protein>
<feature type="domain" description="Thioredoxin" evidence="1">
    <location>
        <begin position="9"/>
        <end position="165"/>
    </location>
</feature>
<dbReference type="InterPro" id="IPR000866">
    <property type="entry name" value="AhpC/TSA"/>
</dbReference>
<dbReference type="InterPro" id="IPR047262">
    <property type="entry name" value="PRX-like1"/>
</dbReference>
<reference evidence="2 3" key="1">
    <citation type="submission" date="2020-12" db="EMBL/GenBank/DDBJ databases">
        <title>Aureibaculum luteum sp. nov. and Aureibaculum flavum sp. nov., novel members of the family Flavobacteriaceae isolated from Antarctic intertidal sediments.</title>
        <authorList>
            <person name="He X."/>
            <person name="Zhang X."/>
        </authorList>
    </citation>
    <scope>NUCLEOTIDE SEQUENCE [LARGE SCALE GENOMIC DNA]</scope>
    <source>
        <strain evidence="2 3">A20</strain>
    </source>
</reference>
<dbReference type="Gene3D" id="3.40.30.10">
    <property type="entry name" value="Glutaredoxin"/>
    <property type="match status" value="1"/>
</dbReference>
<dbReference type="Proteomes" id="UP000623301">
    <property type="component" value="Unassembled WGS sequence"/>
</dbReference>
<sequence length="187" mass="20789">MARTASNMIPLGTKAPDFKLLDTISDKTMSLSNLKGNKGTVIFFICNHCPFVIHINEELVKIANDYNSKGISFVAISANDVENYPQDAPDLMKKLAKTEGYPFPYLYDETQEVAKVYDAACTPDIYLFNDDLKLTYRGQLDESRPGNGVEVTGVDLRNAIDCLLEGENNNAIQKPSIGCGIKWKREV</sequence>
<comment type="caution">
    <text evidence="2">The sequence shown here is derived from an EMBL/GenBank/DDBJ whole genome shotgun (WGS) entry which is preliminary data.</text>
</comment>
<dbReference type="InterPro" id="IPR013766">
    <property type="entry name" value="Thioredoxin_domain"/>
</dbReference>
<evidence type="ECO:0000313" key="3">
    <source>
        <dbReference type="Proteomes" id="UP000623301"/>
    </source>
</evidence>
<evidence type="ECO:0000259" key="1">
    <source>
        <dbReference type="PROSITE" id="PS51352"/>
    </source>
</evidence>
<dbReference type="PANTHER" id="PTHR43640:SF1">
    <property type="entry name" value="THIOREDOXIN-DEPENDENT PEROXIREDOXIN"/>
    <property type="match status" value="1"/>
</dbReference>
<proteinExistence type="predicted"/>
<dbReference type="CDD" id="cd02969">
    <property type="entry name" value="PRX_like1"/>
    <property type="match status" value="1"/>
</dbReference>
<dbReference type="RefSeq" id="WP_198839612.1">
    <property type="nucleotide sequence ID" value="NZ_JAEHFJ010000001.1"/>
</dbReference>
<dbReference type="PANTHER" id="PTHR43640">
    <property type="entry name" value="OS07G0260300 PROTEIN"/>
    <property type="match status" value="1"/>
</dbReference>
<dbReference type="Pfam" id="PF00578">
    <property type="entry name" value="AhpC-TSA"/>
    <property type="match status" value="1"/>
</dbReference>
<dbReference type="InterPro" id="IPR036249">
    <property type="entry name" value="Thioredoxin-like_sf"/>
</dbReference>
<evidence type="ECO:0000313" key="2">
    <source>
        <dbReference type="EMBL" id="MBJ2172774.1"/>
    </source>
</evidence>
<dbReference type="PROSITE" id="PS51352">
    <property type="entry name" value="THIOREDOXIN_2"/>
    <property type="match status" value="1"/>
</dbReference>
<dbReference type="EMBL" id="JAEHFJ010000001">
    <property type="protein sequence ID" value="MBJ2172774.1"/>
    <property type="molecule type" value="Genomic_DNA"/>
</dbReference>
<keyword evidence="3" id="KW-1185">Reference proteome</keyword>
<name>A0ABS0WLF1_9FLAO</name>
<dbReference type="SUPFAM" id="SSF52833">
    <property type="entry name" value="Thioredoxin-like"/>
    <property type="match status" value="1"/>
</dbReference>
<gene>
    <name evidence="2" type="ORF">JBL43_00900</name>
</gene>
<organism evidence="2 3">
    <name type="scientific">Aureibaculum flavum</name>
    <dbReference type="NCBI Taxonomy" id="2795986"/>
    <lineage>
        <taxon>Bacteria</taxon>
        <taxon>Pseudomonadati</taxon>
        <taxon>Bacteroidota</taxon>
        <taxon>Flavobacteriia</taxon>
        <taxon>Flavobacteriales</taxon>
        <taxon>Flavobacteriaceae</taxon>
        <taxon>Aureibaculum</taxon>
    </lineage>
</organism>